<dbReference type="EMBL" id="LAZR01018985">
    <property type="protein sequence ID" value="KKL94211.1"/>
    <property type="molecule type" value="Genomic_DNA"/>
</dbReference>
<reference evidence="1" key="1">
    <citation type="journal article" date="2015" name="Nature">
        <title>Complex archaea that bridge the gap between prokaryotes and eukaryotes.</title>
        <authorList>
            <person name="Spang A."/>
            <person name="Saw J.H."/>
            <person name="Jorgensen S.L."/>
            <person name="Zaremba-Niedzwiedzka K."/>
            <person name="Martijn J."/>
            <person name="Lind A.E."/>
            <person name="van Eijk R."/>
            <person name="Schleper C."/>
            <person name="Guy L."/>
            <person name="Ettema T.J."/>
        </authorList>
    </citation>
    <scope>NUCLEOTIDE SEQUENCE</scope>
</reference>
<accession>A0A0F9GU42</accession>
<organism evidence="1">
    <name type="scientific">marine sediment metagenome</name>
    <dbReference type="NCBI Taxonomy" id="412755"/>
    <lineage>
        <taxon>unclassified sequences</taxon>
        <taxon>metagenomes</taxon>
        <taxon>ecological metagenomes</taxon>
    </lineage>
</organism>
<feature type="non-terminal residue" evidence="1">
    <location>
        <position position="714"/>
    </location>
</feature>
<evidence type="ECO:0000313" key="1">
    <source>
        <dbReference type="EMBL" id="KKL94211.1"/>
    </source>
</evidence>
<protein>
    <submittedName>
        <fullName evidence="1">Uncharacterized protein</fullName>
    </submittedName>
</protein>
<name>A0A0F9GU42_9ZZZZ</name>
<proteinExistence type="predicted"/>
<comment type="caution">
    <text evidence="1">The sequence shown here is derived from an EMBL/GenBank/DDBJ whole genome shotgun (WGS) entry which is preliminary data.</text>
</comment>
<sequence>MRNLLAIIPALLLIWVQASAAMVADRWGVAGHVQHPGTLIYEVRPEGTLMRFDLSALPARAKVHAARLAFVRSGLYGSGFDIVPAEPDARADAGGLKISGRPLRLLGPHWQRFDATKAVRGWVAAGRRTGRLLIRKGPKFADKATWLEIAYEGRPKSPPRQVTGTSAFYRSGQVFITFREIEQVASGKVEITWGELSRRFSGITTQGPIPRDDKGEIRYRVYAHDKPITPASIGEASLLAEVVPGSGYNTRLVPRGDWIKRRPKALAARLAVEPGKPLPPGVGLYVHTVGRAGQAWYAVLTAVNGATNGTDLSPANVVGPVTQKRSAPEPVLQREKITKLRKGGAYHEKWYSLWAVPPIAPRPLRYDLAVGLCPDSMSRPASLTFTRGHTWGPNPEMPRASARRGVVMSMSSDPPNGFWTGVNDARGTLKGIEQGLWRPFTHDRQEALIGWAQRKWQIDPQRIVGAIGAWGMWEIKRADLYSYIHGWGMPEVTKGFQCINWARGAWGPPEAYKGKPDDANPWVVQDYTSWVLANPGRELPYFQIHTGWGAHFTEMGWPPFPRFIRAMIDTKRAFCMQSAAVSNAIRDGTIVFRRDRSVPAFGNCSLDDNIGEGDLNSGRAFGQVNGYLLWESASTVDEPGLWELTVWLSAGDSRGRGAAPLDRCSVDLTPRRCRRFKAKPGEKFTWTNTTVADGKVVQSGAASADKGGLVTLGR</sequence>
<dbReference type="AlphaFoldDB" id="A0A0F9GU42"/>
<gene>
    <name evidence="1" type="ORF">LCGC14_1866960</name>
</gene>